<evidence type="ECO:0000313" key="8">
    <source>
        <dbReference type="EMBL" id="KAK4534629.1"/>
    </source>
</evidence>
<dbReference type="PROSITE" id="PS51039">
    <property type="entry name" value="ZF_AN1"/>
    <property type="match status" value="1"/>
</dbReference>
<dbReference type="PROSITE" id="PS51036">
    <property type="entry name" value="ZF_A20"/>
    <property type="match status" value="1"/>
</dbReference>
<keyword evidence="3" id="KW-0862">Zinc</keyword>
<dbReference type="SMART" id="SM00154">
    <property type="entry name" value="ZnF_AN1"/>
    <property type="match status" value="1"/>
</dbReference>
<dbReference type="Gene3D" id="4.10.1110.10">
    <property type="entry name" value="AN1-like Zinc finger"/>
    <property type="match status" value="1"/>
</dbReference>
<feature type="domain" description="A20-type" evidence="6">
    <location>
        <begin position="13"/>
        <end position="47"/>
    </location>
</feature>
<dbReference type="InterPro" id="IPR000058">
    <property type="entry name" value="Znf_AN1"/>
</dbReference>
<dbReference type="SMART" id="SM00259">
    <property type="entry name" value="ZnF_A20"/>
    <property type="match status" value="1"/>
</dbReference>
<keyword evidence="9" id="KW-1185">Reference proteome</keyword>
<sequence length="195" mass="20327">MSGEQQQQQPPQPVSPVPCATGCGFYGRPETLNMCSKCFRDYDRASKAPNEGVGGSGNGGATTSQEVGNTDAAAPTAKEPMPKMEAAVAANSAAAPEPTATSSAAGPPAEETAASSTPTDAATKPVRPVQADHALCWKCEKRVGLLGFKCRCGYTFCAAHRHAEQHACDFDYRAKAQKELAEANPLVVASKVEKI</sequence>
<dbReference type="GO" id="GO:0003677">
    <property type="term" value="F:DNA binding"/>
    <property type="evidence" value="ECO:0007669"/>
    <property type="project" value="InterPro"/>
</dbReference>
<accession>A0AAV9IQM7</accession>
<reference evidence="8 9" key="1">
    <citation type="submission" date="2022-07" db="EMBL/GenBank/DDBJ databases">
        <title>Genome-wide signatures of adaptation to extreme environments.</title>
        <authorList>
            <person name="Cho C.H."/>
            <person name="Yoon H.S."/>
        </authorList>
    </citation>
    <scope>NUCLEOTIDE SEQUENCE [LARGE SCALE GENOMIC DNA]</scope>
    <source>
        <strain evidence="8 9">DBV 063 E5</strain>
    </source>
</reference>
<dbReference type="Pfam" id="PF01754">
    <property type="entry name" value="zf-A20"/>
    <property type="match status" value="1"/>
</dbReference>
<dbReference type="InterPro" id="IPR050652">
    <property type="entry name" value="AN1_A20_ZnFinger"/>
</dbReference>
<dbReference type="Gene3D" id="1.20.5.4770">
    <property type="match status" value="1"/>
</dbReference>
<dbReference type="SUPFAM" id="SSF57716">
    <property type="entry name" value="Glucocorticoid receptor-like (DNA-binding domain)"/>
    <property type="match status" value="1"/>
</dbReference>
<dbReference type="Proteomes" id="UP001301350">
    <property type="component" value="Unassembled WGS sequence"/>
</dbReference>
<name>A0AAV9IQM7_CYACA</name>
<protein>
    <submittedName>
        <fullName evidence="8">Uncharacterized protein</fullName>
    </submittedName>
</protein>
<dbReference type="AlphaFoldDB" id="A0AAV9IQM7"/>
<dbReference type="Pfam" id="PF01428">
    <property type="entry name" value="zf-AN1"/>
    <property type="match status" value="1"/>
</dbReference>
<dbReference type="PANTHER" id="PTHR10634">
    <property type="entry name" value="AN1-TYPE ZINC FINGER PROTEIN"/>
    <property type="match status" value="1"/>
</dbReference>
<evidence type="ECO:0000313" key="9">
    <source>
        <dbReference type="Proteomes" id="UP001301350"/>
    </source>
</evidence>
<evidence type="ECO:0000256" key="5">
    <source>
        <dbReference type="SAM" id="MobiDB-lite"/>
    </source>
</evidence>
<evidence type="ECO:0000259" key="6">
    <source>
        <dbReference type="PROSITE" id="PS51036"/>
    </source>
</evidence>
<evidence type="ECO:0000256" key="3">
    <source>
        <dbReference type="ARBA" id="ARBA00022833"/>
    </source>
</evidence>
<feature type="compositionally biased region" description="Low complexity" evidence="5">
    <location>
        <begin position="85"/>
        <end position="125"/>
    </location>
</feature>
<dbReference type="InterPro" id="IPR002653">
    <property type="entry name" value="Znf_A20"/>
</dbReference>
<comment type="caution">
    <text evidence="8">The sequence shown here is derived from an EMBL/GenBank/DDBJ whole genome shotgun (WGS) entry which is preliminary data.</text>
</comment>
<dbReference type="GO" id="GO:0008270">
    <property type="term" value="F:zinc ion binding"/>
    <property type="evidence" value="ECO:0007669"/>
    <property type="project" value="UniProtKB-KW"/>
</dbReference>
<dbReference type="SUPFAM" id="SSF118310">
    <property type="entry name" value="AN1-like Zinc finger"/>
    <property type="match status" value="1"/>
</dbReference>
<gene>
    <name evidence="8" type="ORF">CDCA_CDCA02G0654</name>
</gene>
<dbReference type="EMBL" id="JANCYW010000002">
    <property type="protein sequence ID" value="KAK4534629.1"/>
    <property type="molecule type" value="Genomic_DNA"/>
</dbReference>
<feature type="region of interest" description="Disordered" evidence="5">
    <location>
        <begin position="46"/>
        <end position="127"/>
    </location>
</feature>
<keyword evidence="2 4" id="KW-0863">Zinc-finger</keyword>
<evidence type="ECO:0000256" key="2">
    <source>
        <dbReference type="ARBA" id="ARBA00022771"/>
    </source>
</evidence>
<feature type="domain" description="AN1-type" evidence="7">
    <location>
        <begin position="128"/>
        <end position="176"/>
    </location>
</feature>
<evidence type="ECO:0000256" key="1">
    <source>
        <dbReference type="ARBA" id="ARBA00022723"/>
    </source>
</evidence>
<dbReference type="InterPro" id="IPR035896">
    <property type="entry name" value="AN1-like_Znf"/>
</dbReference>
<keyword evidence="1" id="KW-0479">Metal-binding</keyword>
<evidence type="ECO:0000259" key="7">
    <source>
        <dbReference type="PROSITE" id="PS51039"/>
    </source>
</evidence>
<proteinExistence type="predicted"/>
<dbReference type="PANTHER" id="PTHR10634:SF149">
    <property type="entry name" value="AN1-TYPE DOMAIN-CONTAINING PROTEIN-RELATED"/>
    <property type="match status" value="1"/>
</dbReference>
<organism evidence="8 9">
    <name type="scientific">Cyanidium caldarium</name>
    <name type="common">Red alga</name>
    <dbReference type="NCBI Taxonomy" id="2771"/>
    <lineage>
        <taxon>Eukaryota</taxon>
        <taxon>Rhodophyta</taxon>
        <taxon>Bangiophyceae</taxon>
        <taxon>Cyanidiales</taxon>
        <taxon>Cyanidiaceae</taxon>
        <taxon>Cyanidium</taxon>
    </lineage>
</organism>
<evidence type="ECO:0000256" key="4">
    <source>
        <dbReference type="PROSITE-ProRule" id="PRU00449"/>
    </source>
</evidence>
<feature type="region of interest" description="Disordered" evidence="5">
    <location>
        <begin position="1"/>
        <end position="23"/>
    </location>
</feature>